<dbReference type="EMBL" id="CH963847">
    <property type="protein sequence ID" value="EDW72738.2"/>
    <property type="molecule type" value="Genomic_DNA"/>
</dbReference>
<keyword evidence="2" id="KW-0812">Transmembrane</keyword>
<evidence type="ECO:0000313" key="4">
    <source>
        <dbReference type="Proteomes" id="UP000007798"/>
    </source>
</evidence>
<dbReference type="AlphaFoldDB" id="B4MKN2"/>
<sequence length="396" mass="45495">MKSVSSHSLDPGNQVETQEEEEDPCKRGILRNTCCRRYRERLRSSRQTNIFQGLMTIVGISLAISLLILNGIEVSETASEMGLKATAALASASAAMEMNQAKDALWMGITKLFANIGESMPHQQVGDEEEAKGEPSKTTHSYHYHCKEKRLDTKQIFHQIGKKVLNQEQALTRLERALDSDCKLNSIALLGPSGVGKTLTAMTLRQHFPWPENVHAYSWSTYVPDEVRKFHMIRQFVENLSDCGKNLLIIDNLSACDYSIVPIYNQMTATTVANQSVFIVYIFNLENEHYWQQIDILQNLPDDTTLVNFRPFGRNELKDCLENELEMRQQYFGQKTLRRIINKIYDDFYSKGYRRTGLEVNVNLNLVDDDYMDMDMDMDMDVDMYKDTDHNETKPN</sequence>
<dbReference type="OrthoDB" id="8191652at2759"/>
<evidence type="ECO:0000313" key="3">
    <source>
        <dbReference type="EMBL" id="EDW72738.2"/>
    </source>
</evidence>
<dbReference type="SUPFAM" id="SSF52540">
    <property type="entry name" value="P-loop containing nucleoside triphosphate hydrolases"/>
    <property type="match status" value="1"/>
</dbReference>
<dbReference type="InterPro" id="IPR027417">
    <property type="entry name" value="P-loop_NTPase"/>
</dbReference>
<name>B4MKN2_DROWI</name>
<dbReference type="STRING" id="7260.B4MKN2"/>
<feature type="region of interest" description="Disordered" evidence="1">
    <location>
        <begin position="1"/>
        <end position="24"/>
    </location>
</feature>
<proteinExistence type="predicted"/>
<feature type="transmembrane region" description="Helical" evidence="2">
    <location>
        <begin position="49"/>
        <end position="69"/>
    </location>
</feature>
<dbReference type="Gene3D" id="3.40.50.300">
    <property type="entry name" value="P-loop containing nucleotide triphosphate hydrolases"/>
    <property type="match status" value="1"/>
</dbReference>
<keyword evidence="4" id="KW-1185">Reference proteome</keyword>
<evidence type="ECO:0000256" key="2">
    <source>
        <dbReference type="SAM" id="Phobius"/>
    </source>
</evidence>
<dbReference type="InParanoid" id="B4MKN2"/>
<reference evidence="3 4" key="1">
    <citation type="journal article" date="2007" name="Nature">
        <title>Evolution of genes and genomes on the Drosophila phylogeny.</title>
        <authorList>
            <consortium name="Drosophila 12 Genomes Consortium"/>
            <person name="Clark A.G."/>
            <person name="Eisen M.B."/>
            <person name="Smith D.R."/>
            <person name="Bergman C.M."/>
            <person name="Oliver B."/>
            <person name="Markow T.A."/>
            <person name="Kaufman T.C."/>
            <person name="Kellis M."/>
            <person name="Gelbart W."/>
            <person name="Iyer V.N."/>
            <person name="Pollard D.A."/>
            <person name="Sackton T.B."/>
            <person name="Larracuente A.M."/>
            <person name="Singh N.D."/>
            <person name="Abad J.P."/>
            <person name="Abt D.N."/>
            <person name="Adryan B."/>
            <person name="Aguade M."/>
            <person name="Akashi H."/>
            <person name="Anderson W.W."/>
            <person name="Aquadro C.F."/>
            <person name="Ardell D.H."/>
            <person name="Arguello R."/>
            <person name="Artieri C.G."/>
            <person name="Barbash D.A."/>
            <person name="Barker D."/>
            <person name="Barsanti P."/>
            <person name="Batterham P."/>
            <person name="Batzoglou S."/>
            <person name="Begun D."/>
            <person name="Bhutkar A."/>
            <person name="Blanco E."/>
            <person name="Bosak S.A."/>
            <person name="Bradley R.K."/>
            <person name="Brand A.D."/>
            <person name="Brent M.R."/>
            <person name="Brooks A.N."/>
            <person name="Brown R.H."/>
            <person name="Butlin R.K."/>
            <person name="Caggese C."/>
            <person name="Calvi B.R."/>
            <person name="Bernardo de Carvalho A."/>
            <person name="Caspi A."/>
            <person name="Castrezana S."/>
            <person name="Celniker S.E."/>
            <person name="Chang J.L."/>
            <person name="Chapple C."/>
            <person name="Chatterji S."/>
            <person name="Chinwalla A."/>
            <person name="Civetta A."/>
            <person name="Clifton S.W."/>
            <person name="Comeron J.M."/>
            <person name="Costello J.C."/>
            <person name="Coyne J.A."/>
            <person name="Daub J."/>
            <person name="David R.G."/>
            <person name="Delcher A.L."/>
            <person name="Delehaunty K."/>
            <person name="Do C.B."/>
            <person name="Ebling H."/>
            <person name="Edwards K."/>
            <person name="Eickbush T."/>
            <person name="Evans J.D."/>
            <person name="Filipski A."/>
            <person name="Findeiss S."/>
            <person name="Freyhult E."/>
            <person name="Fulton L."/>
            <person name="Fulton R."/>
            <person name="Garcia A.C."/>
            <person name="Gardiner A."/>
            <person name="Garfield D.A."/>
            <person name="Garvin B.E."/>
            <person name="Gibson G."/>
            <person name="Gilbert D."/>
            <person name="Gnerre S."/>
            <person name="Godfrey J."/>
            <person name="Good R."/>
            <person name="Gotea V."/>
            <person name="Gravely B."/>
            <person name="Greenberg A.J."/>
            <person name="Griffiths-Jones S."/>
            <person name="Gross S."/>
            <person name="Guigo R."/>
            <person name="Gustafson E.A."/>
            <person name="Haerty W."/>
            <person name="Hahn M.W."/>
            <person name="Halligan D.L."/>
            <person name="Halpern A.L."/>
            <person name="Halter G.M."/>
            <person name="Han M.V."/>
            <person name="Heger A."/>
            <person name="Hillier L."/>
            <person name="Hinrichs A.S."/>
            <person name="Holmes I."/>
            <person name="Hoskins R.A."/>
            <person name="Hubisz M.J."/>
            <person name="Hultmark D."/>
            <person name="Huntley M.A."/>
            <person name="Jaffe D.B."/>
            <person name="Jagadeeshan S."/>
            <person name="Jeck W.R."/>
            <person name="Johnson J."/>
            <person name="Jones C.D."/>
            <person name="Jordan W.C."/>
            <person name="Karpen G.H."/>
            <person name="Kataoka E."/>
            <person name="Keightley P.D."/>
            <person name="Kheradpour P."/>
            <person name="Kirkness E.F."/>
            <person name="Koerich L.B."/>
            <person name="Kristiansen K."/>
            <person name="Kudrna D."/>
            <person name="Kulathinal R.J."/>
            <person name="Kumar S."/>
            <person name="Kwok R."/>
            <person name="Lander E."/>
            <person name="Langley C.H."/>
            <person name="Lapoint R."/>
            <person name="Lazzaro B.P."/>
            <person name="Lee S.J."/>
            <person name="Levesque L."/>
            <person name="Li R."/>
            <person name="Lin C.F."/>
            <person name="Lin M.F."/>
            <person name="Lindblad-Toh K."/>
            <person name="Llopart A."/>
            <person name="Long M."/>
            <person name="Low L."/>
            <person name="Lozovsky E."/>
            <person name="Lu J."/>
            <person name="Luo M."/>
            <person name="Machado C.A."/>
            <person name="Makalowski W."/>
            <person name="Marzo M."/>
            <person name="Matsuda M."/>
            <person name="Matzkin L."/>
            <person name="McAllister B."/>
            <person name="McBride C.S."/>
            <person name="McKernan B."/>
            <person name="McKernan K."/>
            <person name="Mendez-Lago M."/>
            <person name="Minx P."/>
            <person name="Mollenhauer M.U."/>
            <person name="Montooth K."/>
            <person name="Mount S.M."/>
            <person name="Mu X."/>
            <person name="Myers E."/>
            <person name="Negre B."/>
            <person name="Newfeld S."/>
            <person name="Nielsen R."/>
            <person name="Noor M.A."/>
            <person name="O'Grady P."/>
            <person name="Pachter L."/>
            <person name="Papaceit M."/>
            <person name="Parisi M.J."/>
            <person name="Parisi M."/>
            <person name="Parts L."/>
            <person name="Pedersen J.S."/>
            <person name="Pesole G."/>
            <person name="Phillippy A.M."/>
            <person name="Ponting C.P."/>
            <person name="Pop M."/>
            <person name="Porcelli D."/>
            <person name="Powell J.R."/>
            <person name="Prohaska S."/>
            <person name="Pruitt K."/>
            <person name="Puig M."/>
            <person name="Quesneville H."/>
            <person name="Ram K.R."/>
            <person name="Rand D."/>
            <person name="Rasmussen M.D."/>
            <person name="Reed L.K."/>
            <person name="Reenan R."/>
            <person name="Reily A."/>
            <person name="Remington K.A."/>
            <person name="Rieger T.T."/>
            <person name="Ritchie M.G."/>
            <person name="Robin C."/>
            <person name="Rogers Y.H."/>
            <person name="Rohde C."/>
            <person name="Rozas J."/>
            <person name="Rubenfield M.J."/>
            <person name="Ruiz A."/>
            <person name="Russo S."/>
            <person name="Salzberg S.L."/>
            <person name="Sanchez-Gracia A."/>
            <person name="Saranga D.J."/>
            <person name="Sato H."/>
            <person name="Schaeffer S.W."/>
            <person name="Schatz M.C."/>
            <person name="Schlenke T."/>
            <person name="Schwartz R."/>
            <person name="Segarra C."/>
            <person name="Singh R.S."/>
            <person name="Sirot L."/>
            <person name="Sirota M."/>
            <person name="Sisneros N.B."/>
            <person name="Smith C.D."/>
            <person name="Smith T.F."/>
            <person name="Spieth J."/>
            <person name="Stage D.E."/>
            <person name="Stark A."/>
            <person name="Stephan W."/>
            <person name="Strausberg R.L."/>
            <person name="Strempel S."/>
            <person name="Sturgill D."/>
            <person name="Sutton G."/>
            <person name="Sutton G.G."/>
            <person name="Tao W."/>
            <person name="Teichmann S."/>
            <person name="Tobari Y.N."/>
            <person name="Tomimura Y."/>
            <person name="Tsolas J.M."/>
            <person name="Valente V.L."/>
            <person name="Venter E."/>
            <person name="Venter J.C."/>
            <person name="Vicario S."/>
            <person name="Vieira F.G."/>
            <person name="Vilella A.J."/>
            <person name="Villasante A."/>
            <person name="Walenz B."/>
            <person name="Wang J."/>
            <person name="Wasserman M."/>
            <person name="Watts T."/>
            <person name="Wilson D."/>
            <person name="Wilson R.K."/>
            <person name="Wing R.A."/>
            <person name="Wolfner M.F."/>
            <person name="Wong A."/>
            <person name="Wong G.K."/>
            <person name="Wu C.I."/>
            <person name="Wu G."/>
            <person name="Yamamoto D."/>
            <person name="Yang H.P."/>
            <person name="Yang S.P."/>
            <person name="Yorke J.A."/>
            <person name="Yoshida K."/>
            <person name="Zdobnov E."/>
            <person name="Zhang P."/>
            <person name="Zhang Y."/>
            <person name="Zimin A.V."/>
            <person name="Baldwin J."/>
            <person name="Abdouelleil A."/>
            <person name="Abdulkadir J."/>
            <person name="Abebe A."/>
            <person name="Abera B."/>
            <person name="Abreu J."/>
            <person name="Acer S.C."/>
            <person name="Aftuck L."/>
            <person name="Alexander A."/>
            <person name="An P."/>
            <person name="Anderson E."/>
            <person name="Anderson S."/>
            <person name="Arachi H."/>
            <person name="Azer M."/>
            <person name="Bachantsang P."/>
            <person name="Barry A."/>
            <person name="Bayul T."/>
            <person name="Berlin A."/>
            <person name="Bessette D."/>
            <person name="Bloom T."/>
            <person name="Blye J."/>
            <person name="Boguslavskiy L."/>
            <person name="Bonnet C."/>
            <person name="Boukhgalter B."/>
            <person name="Bourzgui I."/>
            <person name="Brown A."/>
            <person name="Cahill P."/>
            <person name="Channer S."/>
            <person name="Cheshatsang Y."/>
            <person name="Chuda L."/>
            <person name="Citroen M."/>
            <person name="Collymore A."/>
            <person name="Cooke P."/>
            <person name="Costello M."/>
            <person name="D'Aco K."/>
            <person name="Daza R."/>
            <person name="De Haan G."/>
            <person name="DeGray S."/>
            <person name="DeMaso C."/>
            <person name="Dhargay N."/>
            <person name="Dooley K."/>
            <person name="Dooley E."/>
            <person name="Doricent M."/>
            <person name="Dorje P."/>
            <person name="Dorjee K."/>
            <person name="Dupes A."/>
            <person name="Elong R."/>
            <person name="Falk J."/>
            <person name="Farina A."/>
            <person name="Faro S."/>
            <person name="Ferguson D."/>
            <person name="Fisher S."/>
            <person name="Foley C.D."/>
            <person name="Franke A."/>
            <person name="Friedrich D."/>
            <person name="Gadbois L."/>
            <person name="Gearin G."/>
            <person name="Gearin C.R."/>
            <person name="Giannoukos G."/>
            <person name="Goode T."/>
            <person name="Graham J."/>
            <person name="Grandbois E."/>
            <person name="Grewal S."/>
            <person name="Gyaltsen K."/>
            <person name="Hafez N."/>
            <person name="Hagos B."/>
            <person name="Hall J."/>
            <person name="Henson C."/>
            <person name="Hollinger A."/>
            <person name="Honan T."/>
            <person name="Huard M.D."/>
            <person name="Hughes L."/>
            <person name="Hurhula B."/>
            <person name="Husby M.E."/>
            <person name="Kamat A."/>
            <person name="Kanga B."/>
            <person name="Kashin S."/>
            <person name="Khazanovich D."/>
            <person name="Kisner P."/>
            <person name="Lance K."/>
            <person name="Lara M."/>
            <person name="Lee W."/>
            <person name="Lennon N."/>
            <person name="Letendre F."/>
            <person name="LeVine R."/>
            <person name="Lipovsky A."/>
            <person name="Liu X."/>
            <person name="Liu J."/>
            <person name="Liu S."/>
            <person name="Lokyitsang T."/>
            <person name="Lokyitsang Y."/>
            <person name="Lubonja R."/>
            <person name="Lui A."/>
            <person name="MacDonald P."/>
            <person name="Magnisalis V."/>
            <person name="Maru K."/>
            <person name="Matthews C."/>
            <person name="McCusker W."/>
            <person name="McDonough S."/>
            <person name="Mehta T."/>
            <person name="Meldrim J."/>
            <person name="Meneus L."/>
            <person name="Mihai O."/>
            <person name="Mihalev A."/>
            <person name="Mihova T."/>
            <person name="Mittelman R."/>
            <person name="Mlenga V."/>
            <person name="Montmayeur A."/>
            <person name="Mulrain L."/>
            <person name="Navidi A."/>
            <person name="Naylor J."/>
            <person name="Negash T."/>
            <person name="Nguyen T."/>
            <person name="Nguyen N."/>
            <person name="Nicol R."/>
            <person name="Norbu C."/>
            <person name="Norbu N."/>
            <person name="Novod N."/>
            <person name="O'Neill B."/>
            <person name="Osman S."/>
            <person name="Markiewicz E."/>
            <person name="Oyono O.L."/>
            <person name="Patti C."/>
            <person name="Phunkhang P."/>
            <person name="Pierre F."/>
            <person name="Priest M."/>
            <person name="Raghuraman S."/>
            <person name="Rege F."/>
            <person name="Reyes R."/>
            <person name="Rise C."/>
            <person name="Rogov P."/>
            <person name="Ross K."/>
            <person name="Ryan E."/>
            <person name="Settipalli S."/>
            <person name="Shea T."/>
            <person name="Sherpa N."/>
            <person name="Shi L."/>
            <person name="Shih D."/>
            <person name="Sparrow T."/>
            <person name="Spaulding J."/>
            <person name="Stalker J."/>
            <person name="Stange-Thomann N."/>
            <person name="Stavropoulos S."/>
            <person name="Stone C."/>
            <person name="Strader C."/>
            <person name="Tesfaye S."/>
            <person name="Thomson T."/>
            <person name="Thoulutsang Y."/>
            <person name="Thoulutsang D."/>
            <person name="Topham K."/>
            <person name="Topping I."/>
            <person name="Tsamla T."/>
            <person name="Vassiliev H."/>
            <person name="Vo A."/>
            <person name="Wangchuk T."/>
            <person name="Wangdi T."/>
            <person name="Weiand M."/>
            <person name="Wilkinson J."/>
            <person name="Wilson A."/>
            <person name="Yadav S."/>
            <person name="Young G."/>
            <person name="Yu Q."/>
            <person name="Zembek L."/>
            <person name="Zhong D."/>
            <person name="Zimmer A."/>
            <person name="Zwirko Z."/>
            <person name="Jaffe D.B."/>
            <person name="Alvarez P."/>
            <person name="Brockman W."/>
            <person name="Butler J."/>
            <person name="Chin C."/>
            <person name="Gnerre S."/>
            <person name="Grabherr M."/>
            <person name="Kleber M."/>
            <person name="Mauceli E."/>
            <person name="MacCallum I."/>
        </authorList>
    </citation>
    <scope>NUCLEOTIDE SEQUENCE [LARGE SCALE GENOMIC DNA]</scope>
    <source>
        <strain evidence="4">Tucson 14030-0811.24</strain>
    </source>
</reference>
<feature type="region of interest" description="Disordered" evidence="1">
    <location>
        <begin position="121"/>
        <end position="142"/>
    </location>
</feature>
<protein>
    <submittedName>
        <fullName evidence="3">Uncharacterized protein</fullName>
    </submittedName>
</protein>
<keyword evidence="2" id="KW-0472">Membrane</keyword>
<dbReference type="Proteomes" id="UP000007798">
    <property type="component" value="Unassembled WGS sequence"/>
</dbReference>
<accession>B4MKN2</accession>
<evidence type="ECO:0000256" key="1">
    <source>
        <dbReference type="SAM" id="MobiDB-lite"/>
    </source>
</evidence>
<gene>
    <name evidence="3" type="primary">Dwil\GK17024</name>
    <name evidence="3" type="ORF">Dwil_GK17024</name>
</gene>
<organism evidence="3 4">
    <name type="scientific">Drosophila willistoni</name>
    <name type="common">Fruit fly</name>
    <dbReference type="NCBI Taxonomy" id="7260"/>
    <lineage>
        <taxon>Eukaryota</taxon>
        <taxon>Metazoa</taxon>
        <taxon>Ecdysozoa</taxon>
        <taxon>Arthropoda</taxon>
        <taxon>Hexapoda</taxon>
        <taxon>Insecta</taxon>
        <taxon>Pterygota</taxon>
        <taxon>Neoptera</taxon>
        <taxon>Endopterygota</taxon>
        <taxon>Diptera</taxon>
        <taxon>Brachycera</taxon>
        <taxon>Muscomorpha</taxon>
        <taxon>Ephydroidea</taxon>
        <taxon>Drosophilidae</taxon>
        <taxon>Drosophila</taxon>
        <taxon>Sophophora</taxon>
    </lineage>
</organism>
<keyword evidence="2" id="KW-1133">Transmembrane helix</keyword>
<dbReference type="HOGENOM" id="CLU_845368_0_0_1"/>